<name>A0A4Q8CY54_9GAMM</name>
<evidence type="ECO:0000256" key="10">
    <source>
        <dbReference type="SAM" id="SignalP"/>
    </source>
</evidence>
<dbReference type="PROSITE" id="PS51007">
    <property type="entry name" value="CYTC"/>
    <property type="match status" value="1"/>
</dbReference>
<keyword evidence="5 9" id="KW-1133">Transmembrane helix</keyword>
<dbReference type="Pfam" id="PF02167">
    <property type="entry name" value="Cytochrom_C1"/>
    <property type="match status" value="1"/>
</dbReference>
<dbReference type="InterPro" id="IPR009056">
    <property type="entry name" value="Cyt_c-like_dom"/>
</dbReference>
<feature type="binding site" description="covalent" evidence="8">
    <location>
        <position position="54"/>
    </location>
    <ligand>
        <name>heme c</name>
        <dbReference type="ChEBI" id="CHEBI:61717"/>
    </ligand>
</feature>
<organism evidence="12 13">
    <name type="scientific">Spiribacter vilamensis</name>
    <dbReference type="NCBI Taxonomy" id="531306"/>
    <lineage>
        <taxon>Bacteria</taxon>
        <taxon>Pseudomonadati</taxon>
        <taxon>Pseudomonadota</taxon>
        <taxon>Gammaproteobacteria</taxon>
        <taxon>Chromatiales</taxon>
        <taxon>Ectothiorhodospiraceae</taxon>
        <taxon>Spiribacter</taxon>
    </lineage>
</organism>
<dbReference type="SUPFAM" id="SSF46626">
    <property type="entry name" value="Cytochrome c"/>
    <property type="match status" value="1"/>
</dbReference>
<keyword evidence="4 8" id="KW-0479">Metal-binding</keyword>
<evidence type="ECO:0000256" key="7">
    <source>
        <dbReference type="ARBA" id="ARBA00023136"/>
    </source>
</evidence>
<comment type="cofactor">
    <cofactor evidence="8">
        <name>heme c</name>
        <dbReference type="ChEBI" id="CHEBI:61717"/>
    </cofactor>
    <text evidence="8">Binds 1 heme c group covalently per subunit.</text>
</comment>
<evidence type="ECO:0000256" key="5">
    <source>
        <dbReference type="ARBA" id="ARBA00022989"/>
    </source>
</evidence>
<evidence type="ECO:0000256" key="3">
    <source>
        <dbReference type="ARBA" id="ARBA00022692"/>
    </source>
</evidence>
<keyword evidence="10" id="KW-0732">Signal</keyword>
<feature type="binding site" description="covalent" evidence="8">
    <location>
        <position position="53"/>
    </location>
    <ligand>
        <name>heme c</name>
        <dbReference type="ChEBI" id="CHEBI:61717"/>
    </ligand>
</feature>
<proteinExistence type="predicted"/>
<dbReference type="EMBL" id="SHLI01000001">
    <property type="protein sequence ID" value="RZU97898.1"/>
    <property type="molecule type" value="Genomic_DNA"/>
</dbReference>
<keyword evidence="13" id="KW-1185">Reference proteome</keyword>
<evidence type="ECO:0000256" key="9">
    <source>
        <dbReference type="SAM" id="Phobius"/>
    </source>
</evidence>
<dbReference type="PRINTS" id="PR00603">
    <property type="entry name" value="CYTOCHROMEC1"/>
</dbReference>
<dbReference type="GO" id="GO:0016020">
    <property type="term" value="C:membrane"/>
    <property type="evidence" value="ECO:0007669"/>
    <property type="project" value="UniProtKB-SubCell"/>
</dbReference>
<reference evidence="12 13" key="1">
    <citation type="submission" date="2019-02" db="EMBL/GenBank/DDBJ databases">
        <title>Genomic Encyclopedia of Type Strains, Phase IV (KMG-IV): sequencing the most valuable type-strain genomes for metagenomic binning, comparative biology and taxonomic classification.</title>
        <authorList>
            <person name="Goeker M."/>
        </authorList>
    </citation>
    <scope>NUCLEOTIDE SEQUENCE [LARGE SCALE GENOMIC DNA]</scope>
    <source>
        <strain evidence="12 13">DSM 21056</strain>
    </source>
</reference>
<dbReference type="Gene3D" id="1.20.5.100">
    <property type="entry name" value="Cytochrome c1, transmembrane anchor, C-terminal"/>
    <property type="match status" value="1"/>
</dbReference>
<gene>
    <name evidence="12" type="ORF">EV698_0130</name>
</gene>
<keyword evidence="2 8" id="KW-0349">Heme</keyword>
<sequence length="243" mass="27271">MRRLLAIMLMVFVAPPVWAAGAGGDMMDARVDVSDQSSLQRGAKLFANNCMGCHSAKYVRWNALPDALGVSMEMIESNLVYGSYTPGDTINAAMRSEDAADWFGAAPPDLSLTARARGEDWVYTYLNSFYQDSDASIGWNNTVLPNSSMPHVLWRMQGVPEARYETHNGEPQVAELVVPTDQQGTLNEAEYQRVTRDITNFMAFMAEPVRAKRQEMGVWVIGFLIIFTGLAYLLKREYWRDVH</sequence>
<evidence type="ECO:0000256" key="8">
    <source>
        <dbReference type="PIRSR" id="PIRSR602326-1"/>
    </source>
</evidence>
<dbReference type="GO" id="GO:0046872">
    <property type="term" value="F:metal ion binding"/>
    <property type="evidence" value="ECO:0007669"/>
    <property type="project" value="UniProtKB-KW"/>
</dbReference>
<evidence type="ECO:0000259" key="11">
    <source>
        <dbReference type="PROSITE" id="PS51007"/>
    </source>
</evidence>
<evidence type="ECO:0000256" key="1">
    <source>
        <dbReference type="ARBA" id="ARBA00004370"/>
    </source>
</evidence>
<evidence type="ECO:0000256" key="2">
    <source>
        <dbReference type="ARBA" id="ARBA00022617"/>
    </source>
</evidence>
<evidence type="ECO:0000313" key="12">
    <source>
        <dbReference type="EMBL" id="RZU97898.1"/>
    </source>
</evidence>
<dbReference type="GO" id="GO:0020037">
    <property type="term" value="F:heme binding"/>
    <property type="evidence" value="ECO:0007669"/>
    <property type="project" value="InterPro"/>
</dbReference>
<dbReference type="Gene3D" id="1.10.760.10">
    <property type="entry name" value="Cytochrome c-like domain"/>
    <property type="match status" value="1"/>
</dbReference>
<feature type="binding site" description="covalent" evidence="8">
    <location>
        <position position="50"/>
    </location>
    <ligand>
        <name>heme c</name>
        <dbReference type="ChEBI" id="CHEBI:61717"/>
    </ligand>
</feature>
<dbReference type="RefSeq" id="WP_130502253.1">
    <property type="nucleotide sequence ID" value="NZ_SHLI01000001.1"/>
</dbReference>
<evidence type="ECO:0000256" key="6">
    <source>
        <dbReference type="ARBA" id="ARBA00023004"/>
    </source>
</evidence>
<feature type="chain" id="PRO_5020360058" evidence="10">
    <location>
        <begin position="20"/>
        <end position="243"/>
    </location>
</feature>
<dbReference type="InterPro" id="IPR036909">
    <property type="entry name" value="Cyt_c-like_dom_sf"/>
</dbReference>
<accession>A0A4Q8CY54</accession>
<dbReference type="Proteomes" id="UP000292298">
    <property type="component" value="Unassembled WGS sequence"/>
</dbReference>
<protein>
    <submittedName>
        <fullName evidence="12">Ubiquinol-cytochrome c reductase cytochrome c1 subunit</fullName>
    </submittedName>
</protein>
<keyword evidence="7 9" id="KW-0472">Membrane</keyword>
<keyword evidence="3 9" id="KW-0812">Transmembrane</keyword>
<feature type="signal peptide" evidence="10">
    <location>
        <begin position="1"/>
        <end position="19"/>
    </location>
</feature>
<dbReference type="OrthoDB" id="9798864at2"/>
<comment type="caution">
    <text evidence="12">The sequence shown here is derived from an EMBL/GenBank/DDBJ whole genome shotgun (WGS) entry which is preliminary data.</text>
</comment>
<keyword evidence="6 8" id="KW-0408">Iron</keyword>
<dbReference type="PANTHER" id="PTHR10266">
    <property type="entry name" value="CYTOCHROME C1"/>
    <property type="match status" value="1"/>
</dbReference>
<dbReference type="AlphaFoldDB" id="A0A4Q8CY54"/>
<dbReference type="GO" id="GO:0009055">
    <property type="term" value="F:electron transfer activity"/>
    <property type="evidence" value="ECO:0007669"/>
    <property type="project" value="InterPro"/>
</dbReference>
<evidence type="ECO:0000313" key="13">
    <source>
        <dbReference type="Proteomes" id="UP000292298"/>
    </source>
</evidence>
<dbReference type="InterPro" id="IPR002326">
    <property type="entry name" value="Cyt_c1"/>
</dbReference>
<feature type="transmembrane region" description="Helical" evidence="9">
    <location>
        <begin position="216"/>
        <end position="234"/>
    </location>
</feature>
<dbReference type="PANTHER" id="PTHR10266:SF3">
    <property type="entry name" value="CYTOCHROME C1, HEME PROTEIN, MITOCHONDRIAL"/>
    <property type="match status" value="1"/>
</dbReference>
<evidence type="ECO:0000256" key="4">
    <source>
        <dbReference type="ARBA" id="ARBA00022723"/>
    </source>
</evidence>
<comment type="subcellular location">
    <subcellularLocation>
        <location evidence="1">Membrane</location>
    </subcellularLocation>
</comment>
<feature type="domain" description="Cytochrome c" evidence="11">
    <location>
        <begin position="37"/>
        <end position="130"/>
    </location>
</feature>